<protein>
    <submittedName>
        <fullName evidence="1">Uncharacterized protein</fullName>
    </submittedName>
</protein>
<evidence type="ECO:0000313" key="1">
    <source>
        <dbReference type="EMBL" id="SDY31533.1"/>
    </source>
</evidence>
<dbReference type="AlphaFoldDB" id="A0A1H3IUS9"/>
<accession>A0A1H3IUS9</accession>
<organism evidence="1 2">
    <name type="scientific">Halobellus clavatus</name>
    <dbReference type="NCBI Taxonomy" id="660517"/>
    <lineage>
        <taxon>Archaea</taxon>
        <taxon>Methanobacteriati</taxon>
        <taxon>Methanobacteriota</taxon>
        <taxon>Stenosarchaea group</taxon>
        <taxon>Halobacteria</taxon>
        <taxon>Halobacteriales</taxon>
        <taxon>Haloferacaceae</taxon>
        <taxon>Halobellus</taxon>
    </lineage>
</organism>
<dbReference type="STRING" id="660517.SAMN04487946_11112"/>
<reference evidence="2" key="1">
    <citation type="submission" date="2016-10" db="EMBL/GenBank/DDBJ databases">
        <authorList>
            <person name="Varghese N."/>
            <person name="Submissions S."/>
        </authorList>
    </citation>
    <scope>NUCLEOTIDE SEQUENCE [LARGE SCALE GENOMIC DNA]</scope>
    <source>
        <strain evidence="2">CGMCC 1.10118</strain>
    </source>
</reference>
<dbReference type="OrthoDB" id="345977at2157"/>
<proteinExistence type="predicted"/>
<gene>
    <name evidence="1" type="ORF">SAMN04487946_11112</name>
</gene>
<dbReference type="EMBL" id="FNPB01000011">
    <property type="protein sequence ID" value="SDY31533.1"/>
    <property type="molecule type" value="Genomic_DNA"/>
</dbReference>
<sequence>MRSFLPPSEFDLSDLPERLDVEQQLKNRQGVHMAFATTALTVDILGRDQGERHNALKGLVQAWDYLARQYGEDVHVEYTGKPWQTLNIDVIDRAGEPAAGGEITQYGVLNTERDILLKLGQFGPTLTTNREKAAKQAQADSHLKLVEVTTIPLDQENPLSH</sequence>
<evidence type="ECO:0000313" key="2">
    <source>
        <dbReference type="Proteomes" id="UP000199170"/>
    </source>
</evidence>
<dbReference type="Proteomes" id="UP000199170">
    <property type="component" value="Unassembled WGS sequence"/>
</dbReference>
<keyword evidence="2" id="KW-1185">Reference proteome</keyword>
<name>A0A1H3IUS9_9EURY</name>
<dbReference type="RefSeq" id="WP_139175787.1">
    <property type="nucleotide sequence ID" value="NZ_FNPB01000011.1"/>
</dbReference>